<organism evidence="3 4">
    <name type="scientific">Adineta ricciae</name>
    <name type="common">Rotifer</name>
    <dbReference type="NCBI Taxonomy" id="249248"/>
    <lineage>
        <taxon>Eukaryota</taxon>
        <taxon>Metazoa</taxon>
        <taxon>Spiralia</taxon>
        <taxon>Gnathifera</taxon>
        <taxon>Rotifera</taxon>
        <taxon>Eurotatoria</taxon>
        <taxon>Bdelloidea</taxon>
        <taxon>Adinetida</taxon>
        <taxon>Adinetidae</taxon>
        <taxon>Adineta</taxon>
    </lineage>
</organism>
<comment type="caution">
    <text evidence="3">The sequence shown here is derived from an EMBL/GenBank/DDBJ whole genome shotgun (WGS) entry which is preliminary data.</text>
</comment>
<feature type="transmembrane region" description="Helical" evidence="1">
    <location>
        <begin position="6"/>
        <end position="24"/>
    </location>
</feature>
<dbReference type="InterPro" id="IPR036179">
    <property type="entry name" value="Ig-like_dom_sf"/>
</dbReference>
<feature type="domain" description="Ig-like" evidence="2">
    <location>
        <begin position="48"/>
        <end position="131"/>
    </location>
</feature>
<evidence type="ECO:0000256" key="1">
    <source>
        <dbReference type="SAM" id="Phobius"/>
    </source>
</evidence>
<dbReference type="AlphaFoldDB" id="A0A814ZW25"/>
<dbReference type="InterPro" id="IPR013783">
    <property type="entry name" value="Ig-like_fold"/>
</dbReference>
<dbReference type="InterPro" id="IPR007110">
    <property type="entry name" value="Ig-like_dom"/>
</dbReference>
<dbReference type="Proteomes" id="UP000663852">
    <property type="component" value="Unassembled WGS sequence"/>
</dbReference>
<dbReference type="EMBL" id="CAJNOJ010000177">
    <property type="protein sequence ID" value="CAF1246845.1"/>
    <property type="molecule type" value="Genomic_DNA"/>
</dbReference>
<keyword evidence="1" id="KW-0812">Transmembrane</keyword>
<keyword evidence="1" id="KW-1133">Transmembrane helix</keyword>
<reference evidence="3" key="1">
    <citation type="submission" date="2021-02" db="EMBL/GenBank/DDBJ databases">
        <authorList>
            <person name="Nowell W R."/>
        </authorList>
    </citation>
    <scope>NUCLEOTIDE SEQUENCE</scope>
</reference>
<evidence type="ECO:0000259" key="2">
    <source>
        <dbReference type="PROSITE" id="PS50835"/>
    </source>
</evidence>
<accession>A0A814ZW25</accession>
<dbReference type="SUPFAM" id="SSF48726">
    <property type="entry name" value="Immunoglobulin"/>
    <property type="match status" value="1"/>
</dbReference>
<dbReference type="PROSITE" id="PS50835">
    <property type="entry name" value="IG_LIKE"/>
    <property type="match status" value="1"/>
</dbReference>
<gene>
    <name evidence="3" type="ORF">EDS130_LOCUS27757</name>
</gene>
<protein>
    <recommendedName>
        <fullName evidence="2">Ig-like domain-containing protein</fullName>
    </recommendedName>
</protein>
<evidence type="ECO:0000313" key="4">
    <source>
        <dbReference type="Proteomes" id="UP000663852"/>
    </source>
</evidence>
<name>A0A814ZW25_ADIRI</name>
<keyword evidence="1" id="KW-0472">Membrane</keyword>
<evidence type="ECO:0000313" key="3">
    <source>
        <dbReference type="EMBL" id="CAF1246845.1"/>
    </source>
</evidence>
<dbReference type="Gene3D" id="2.60.40.10">
    <property type="entry name" value="Immunoglobulins"/>
    <property type="match status" value="1"/>
</dbReference>
<sequence length="185" mass="21176">MLGSSRLVILIKLILFELLGLMCIEDSLFRRYRRLRTSSDSNNPPGTPFVIVVSVSIDDYFAVLNCSTPERVSHLKLDWYFQTRASLKPPRVIWQRGHSNNPRYTAYSPDQLQHFFQIKSINLNDSGTYMCVDQTTGFQDRVELLVRDSRSCAASGIRLQMTTLVCLVLFSLYLARRTASESQVT</sequence>
<proteinExistence type="predicted"/>
<dbReference type="OrthoDB" id="10015573at2759"/>